<reference evidence="2 3" key="1">
    <citation type="submission" date="2017-07" db="EMBL/GenBank/DDBJ databases">
        <title>Phylogenetic study on the rhizospheric bacterium Ochrobactrum sp. A44.</title>
        <authorList>
            <person name="Krzyzanowska D.M."/>
            <person name="Ossowicki A."/>
            <person name="Rajewska M."/>
            <person name="Maciag T."/>
            <person name="Kaczynski Z."/>
            <person name="Czerwicka M."/>
            <person name="Jafra S."/>
        </authorList>
    </citation>
    <scope>NUCLEOTIDE SEQUENCE [LARGE SCALE GENOMIC DNA]</scope>
    <source>
        <strain evidence="2 3">CCUG 30717</strain>
    </source>
</reference>
<dbReference type="AlphaFoldDB" id="A0A256G3F2"/>
<keyword evidence="3" id="KW-1185">Reference proteome</keyword>
<name>A0A256G3F2_9HYPH</name>
<feature type="compositionally biased region" description="Basic and acidic residues" evidence="1">
    <location>
        <begin position="70"/>
        <end position="80"/>
    </location>
</feature>
<dbReference type="RefSeq" id="WP_094544630.1">
    <property type="nucleotide sequence ID" value="NZ_JBHEEM010000002.1"/>
</dbReference>
<protein>
    <submittedName>
        <fullName evidence="2">Uncharacterized protein</fullName>
    </submittedName>
</protein>
<evidence type="ECO:0000313" key="2">
    <source>
        <dbReference type="EMBL" id="OYR21510.1"/>
    </source>
</evidence>
<accession>A0A256G3F2</accession>
<dbReference type="Proteomes" id="UP000216188">
    <property type="component" value="Unassembled WGS sequence"/>
</dbReference>
<sequence>MTDFLEVKALKTFALGKDLKTRKSPSFEVEAGEARQLEAQGLVSLAGKTDATKEADGGAPENGTKPKQKAKLDGSIDKDA</sequence>
<proteinExistence type="predicted"/>
<dbReference type="EMBL" id="NNRM01000047">
    <property type="protein sequence ID" value="OYR21510.1"/>
    <property type="molecule type" value="Genomic_DNA"/>
</dbReference>
<feature type="region of interest" description="Disordered" evidence="1">
    <location>
        <begin position="49"/>
        <end position="80"/>
    </location>
</feature>
<evidence type="ECO:0000256" key="1">
    <source>
        <dbReference type="SAM" id="MobiDB-lite"/>
    </source>
</evidence>
<comment type="caution">
    <text evidence="2">The sequence shown here is derived from an EMBL/GenBank/DDBJ whole genome shotgun (WGS) entry which is preliminary data.</text>
</comment>
<organism evidence="2 3">
    <name type="scientific">Brucella pseudogrignonensis</name>
    <dbReference type="NCBI Taxonomy" id="419475"/>
    <lineage>
        <taxon>Bacteria</taxon>
        <taxon>Pseudomonadati</taxon>
        <taxon>Pseudomonadota</taxon>
        <taxon>Alphaproteobacteria</taxon>
        <taxon>Hyphomicrobiales</taxon>
        <taxon>Brucellaceae</taxon>
        <taxon>Brucella/Ochrobactrum group</taxon>
        <taxon>Brucella</taxon>
    </lineage>
</organism>
<evidence type="ECO:0000313" key="3">
    <source>
        <dbReference type="Proteomes" id="UP000216188"/>
    </source>
</evidence>
<gene>
    <name evidence="2" type="ORF">CEV34_4804</name>
</gene>